<sequence length="226" mass="25931">MSHQQNIIRLKDVYNALEELANEFVFIGGATVSLYADRVAEELRPTDDVDILAEIFNYADYAKIEEKLRSKGFVNDVESGVICRFKAKGIIIDVMPTDDKVLGFSNKWYPVGYSTAISYVLDEQHIIKIFNPAYFIASKLETFKNRGNNDGRTSSDFEDIVYMLNNRSSIWNEFNNASANVKSYLKTEFSVLLENKYFDEWISANLEISEQKRARFIIGNLRELVG</sequence>
<dbReference type="GO" id="GO:0016740">
    <property type="term" value="F:transferase activity"/>
    <property type="evidence" value="ECO:0007669"/>
    <property type="project" value="UniProtKB-KW"/>
</dbReference>
<proteinExistence type="predicted"/>
<dbReference type="EMBL" id="JAJTTA010000005">
    <property type="protein sequence ID" value="MCF0043001.1"/>
    <property type="molecule type" value="Genomic_DNA"/>
</dbReference>
<gene>
    <name evidence="1" type="ORF">LXM24_23060</name>
</gene>
<accession>A0A9X1PDJ0</accession>
<protein>
    <submittedName>
        <fullName evidence="1">Nucleotidyl transferase AbiEii/AbiGii toxin family protein</fullName>
    </submittedName>
</protein>
<keyword evidence="1" id="KW-0808">Transferase</keyword>
<evidence type="ECO:0000313" key="2">
    <source>
        <dbReference type="Proteomes" id="UP001139700"/>
    </source>
</evidence>
<keyword evidence="2" id="KW-1185">Reference proteome</keyword>
<evidence type="ECO:0000313" key="1">
    <source>
        <dbReference type="EMBL" id="MCF0043001.1"/>
    </source>
</evidence>
<dbReference type="Proteomes" id="UP001139700">
    <property type="component" value="Unassembled WGS sequence"/>
</dbReference>
<dbReference type="AlphaFoldDB" id="A0A9X1PDJ0"/>
<dbReference type="SUPFAM" id="SSF81301">
    <property type="entry name" value="Nucleotidyltransferase"/>
    <property type="match status" value="1"/>
</dbReference>
<name>A0A9X1PDJ0_9BACT</name>
<organism evidence="1 2">
    <name type="scientific">Dyadobacter fanqingshengii</name>
    <dbReference type="NCBI Taxonomy" id="2906443"/>
    <lineage>
        <taxon>Bacteria</taxon>
        <taxon>Pseudomonadati</taxon>
        <taxon>Bacteroidota</taxon>
        <taxon>Cytophagia</taxon>
        <taxon>Cytophagales</taxon>
        <taxon>Spirosomataceae</taxon>
        <taxon>Dyadobacter</taxon>
    </lineage>
</organism>
<reference evidence="1" key="1">
    <citation type="submission" date="2021-12" db="EMBL/GenBank/DDBJ databases">
        <title>Novel species in genus Dyadobacter.</title>
        <authorList>
            <person name="Ma C."/>
        </authorList>
    </citation>
    <scope>NUCLEOTIDE SEQUENCE</scope>
    <source>
        <strain evidence="1">CY399</strain>
    </source>
</reference>
<dbReference type="Gene3D" id="3.30.460.40">
    <property type="match status" value="1"/>
</dbReference>
<comment type="caution">
    <text evidence="1">The sequence shown here is derived from an EMBL/GenBank/DDBJ whole genome shotgun (WGS) entry which is preliminary data.</text>
</comment>
<dbReference type="RefSeq" id="WP_234615838.1">
    <property type="nucleotide sequence ID" value="NZ_CP098806.1"/>
</dbReference>
<dbReference type="InterPro" id="IPR043519">
    <property type="entry name" value="NT_sf"/>
</dbReference>